<gene>
    <name evidence="1" type="ORF">P5673_032500</name>
</gene>
<reference evidence="1" key="2">
    <citation type="journal article" date="2023" name="Science">
        <title>Genomic signatures of disease resistance in endangered staghorn corals.</title>
        <authorList>
            <person name="Vollmer S.V."/>
            <person name="Selwyn J.D."/>
            <person name="Despard B.A."/>
            <person name="Roesel C.L."/>
        </authorList>
    </citation>
    <scope>NUCLEOTIDE SEQUENCE</scope>
    <source>
        <strain evidence="1">K2</strain>
    </source>
</reference>
<protein>
    <submittedName>
        <fullName evidence="1">Uncharacterized protein</fullName>
    </submittedName>
</protein>
<sequence length="71" mass="8143">MSPVQESQNISQDWISKDQDVVSLVLLSSKVLYRKFNYGFLHDELPLAVIFHAMSTNLSAVVCWWWKSANA</sequence>
<evidence type="ECO:0000313" key="2">
    <source>
        <dbReference type="Proteomes" id="UP001249851"/>
    </source>
</evidence>
<accession>A0AAD9PR56</accession>
<proteinExistence type="predicted"/>
<dbReference type="Proteomes" id="UP001249851">
    <property type="component" value="Unassembled WGS sequence"/>
</dbReference>
<name>A0AAD9PR56_ACRCE</name>
<dbReference type="AlphaFoldDB" id="A0AAD9PR56"/>
<reference evidence="1" key="1">
    <citation type="journal article" date="2023" name="G3 (Bethesda)">
        <title>Whole genome assembly and annotation of the endangered Caribbean coral Acropora cervicornis.</title>
        <authorList>
            <person name="Selwyn J.D."/>
            <person name="Vollmer S.V."/>
        </authorList>
    </citation>
    <scope>NUCLEOTIDE SEQUENCE</scope>
    <source>
        <strain evidence="1">K2</strain>
    </source>
</reference>
<organism evidence="1 2">
    <name type="scientific">Acropora cervicornis</name>
    <name type="common">Staghorn coral</name>
    <dbReference type="NCBI Taxonomy" id="6130"/>
    <lineage>
        <taxon>Eukaryota</taxon>
        <taxon>Metazoa</taxon>
        <taxon>Cnidaria</taxon>
        <taxon>Anthozoa</taxon>
        <taxon>Hexacorallia</taxon>
        <taxon>Scleractinia</taxon>
        <taxon>Astrocoeniina</taxon>
        <taxon>Acroporidae</taxon>
        <taxon>Acropora</taxon>
    </lineage>
</organism>
<comment type="caution">
    <text evidence="1">The sequence shown here is derived from an EMBL/GenBank/DDBJ whole genome shotgun (WGS) entry which is preliminary data.</text>
</comment>
<evidence type="ECO:0000313" key="1">
    <source>
        <dbReference type="EMBL" id="KAK2547500.1"/>
    </source>
</evidence>
<dbReference type="EMBL" id="JARQWQ010000181">
    <property type="protein sequence ID" value="KAK2547500.1"/>
    <property type="molecule type" value="Genomic_DNA"/>
</dbReference>
<keyword evidence="2" id="KW-1185">Reference proteome</keyword>